<evidence type="ECO:0008006" key="11">
    <source>
        <dbReference type="Google" id="ProtNLM"/>
    </source>
</evidence>
<comment type="similarity">
    <text evidence="2">Belongs to the ATPase epsilon chain family.</text>
</comment>
<dbReference type="CDD" id="cd12152">
    <property type="entry name" value="F1-ATPase_delta"/>
    <property type="match status" value="1"/>
</dbReference>
<keyword evidence="4" id="KW-0406">Ion transport</keyword>
<sequence length="130" mass="14367">MSSFQLEIVTPTKLLDEGQVEHVRCPGLDGSFGVMASHREAIIALGVGEIKVTQNGKDHFLATSGGFAEITREKVELLLETYERTEEIDTSRAENALKRAEERIKAGGTDTIRNKASLERAANRLRVSKR</sequence>
<dbReference type="Gene3D" id="2.60.15.10">
    <property type="entry name" value="F0F1 ATP synthase delta/epsilon subunit, N-terminal"/>
    <property type="match status" value="1"/>
</dbReference>
<dbReference type="Pfam" id="PF02823">
    <property type="entry name" value="ATP-synt_DE_N"/>
    <property type="match status" value="1"/>
</dbReference>
<evidence type="ECO:0000256" key="3">
    <source>
        <dbReference type="ARBA" id="ARBA00022448"/>
    </source>
</evidence>
<gene>
    <name evidence="10" type="ORF">METZ01_LOCUS1181</name>
</gene>
<keyword evidence="3" id="KW-0813">Transport</keyword>
<feature type="domain" description="ATP synthase epsilon subunit C-terminal" evidence="8">
    <location>
        <begin position="86"/>
        <end position="129"/>
    </location>
</feature>
<evidence type="ECO:0000256" key="7">
    <source>
        <dbReference type="ARBA" id="ARBA00023310"/>
    </source>
</evidence>
<reference evidence="10" key="1">
    <citation type="submission" date="2018-05" db="EMBL/GenBank/DDBJ databases">
        <authorList>
            <person name="Lanie J.A."/>
            <person name="Ng W.-L."/>
            <person name="Kazmierczak K.M."/>
            <person name="Andrzejewski T.M."/>
            <person name="Davidsen T.M."/>
            <person name="Wayne K.J."/>
            <person name="Tettelin H."/>
            <person name="Glass J.I."/>
            <person name="Rusch D."/>
            <person name="Podicherti R."/>
            <person name="Tsui H.-C.T."/>
            <person name="Winkler M.E."/>
        </authorList>
    </citation>
    <scope>NUCLEOTIDE SEQUENCE</scope>
</reference>
<dbReference type="PANTHER" id="PTHR13822">
    <property type="entry name" value="ATP SYNTHASE DELTA/EPSILON CHAIN"/>
    <property type="match status" value="1"/>
</dbReference>
<dbReference type="HAMAP" id="MF_00530">
    <property type="entry name" value="ATP_synth_epsil_bac"/>
    <property type="match status" value="1"/>
</dbReference>
<protein>
    <recommendedName>
        <fullName evidence="11">ATP synthase F1 complex delta/epsilon subunit N-terminal domain-containing protein</fullName>
    </recommendedName>
</protein>
<dbReference type="SUPFAM" id="SSF51344">
    <property type="entry name" value="Epsilon subunit of F1F0-ATP synthase N-terminal domain"/>
    <property type="match status" value="1"/>
</dbReference>
<evidence type="ECO:0000256" key="5">
    <source>
        <dbReference type="ARBA" id="ARBA00023136"/>
    </source>
</evidence>
<dbReference type="GO" id="GO:0046933">
    <property type="term" value="F:proton-transporting ATP synthase activity, rotational mechanism"/>
    <property type="evidence" value="ECO:0007669"/>
    <property type="project" value="InterPro"/>
</dbReference>
<dbReference type="GO" id="GO:0005886">
    <property type="term" value="C:plasma membrane"/>
    <property type="evidence" value="ECO:0007669"/>
    <property type="project" value="UniProtKB-SubCell"/>
</dbReference>
<keyword evidence="6" id="KW-0139">CF(1)</keyword>
<evidence type="ECO:0000259" key="8">
    <source>
        <dbReference type="Pfam" id="PF00401"/>
    </source>
</evidence>
<accession>A0A381N1B7</accession>
<evidence type="ECO:0000256" key="2">
    <source>
        <dbReference type="ARBA" id="ARBA00005712"/>
    </source>
</evidence>
<comment type="subcellular location">
    <subcellularLocation>
        <location evidence="1">Cell membrane</location>
        <topology evidence="1">Peripheral membrane protein</topology>
    </subcellularLocation>
</comment>
<dbReference type="PANTHER" id="PTHR13822:SF10">
    <property type="entry name" value="ATP SYNTHASE EPSILON CHAIN, CHLOROPLASTIC"/>
    <property type="match status" value="1"/>
</dbReference>
<keyword evidence="5" id="KW-0472">Membrane</keyword>
<dbReference type="InterPro" id="IPR036771">
    <property type="entry name" value="ATPsynth_dsu/esu_N"/>
</dbReference>
<dbReference type="GO" id="GO:0045259">
    <property type="term" value="C:proton-transporting ATP synthase complex"/>
    <property type="evidence" value="ECO:0007669"/>
    <property type="project" value="UniProtKB-KW"/>
</dbReference>
<evidence type="ECO:0000256" key="6">
    <source>
        <dbReference type="ARBA" id="ARBA00023196"/>
    </source>
</evidence>
<name>A0A381N1B7_9ZZZZ</name>
<keyword evidence="7" id="KW-0066">ATP synthesis</keyword>
<proteinExistence type="inferred from homology"/>
<feature type="domain" description="ATP synthase F1 complex delta/epsilon subunit N-terminal" evidence="9">
    <location>
        <begin position="4"/>
        <end position="80"/>
    </location>
</feature>
<dbReference type="Pfam" id="PF00401">
    <property type="entry name" value="ATP-synt_DE"/>
    <property type="match status" value="1"/>
</dbReference>
<evidence type="ECO:0000256" key="4">
    <source>
        <dbReference type="ARBA" id="ARBA00023065"/>
    </source>
</evidence>
<dbReference type="InterPro" id="IPR020547">
    <property type="entry name" value="ATP_synth_F1_esu_C"/>
</dbReference>
<dbReference type="AlphaFoldDB" id="A0A381N1B7"/>
<dbReference type="NCBIfam" id="TIGR01216">
    <property type="entry name" value="ATP_synt_epsi"/>
    <property type="match status" value="1"/>
</dbReference>
<dbReference type="InterPro" id="IPR001469">
    <property type="entry name" value="ATP_synth_F1_dsu/esu"/>
</dbReference>
<dbReference type="InterPro" id="IPR020546">
    <property type="entry name" value="ATP_synth_F1_dsu/esu_N"/>
</dbReference>
<dbReference type="InterPro" id="IPR036794">
    <property type="entry name" value="ATP_F1_dsu/esu_C_sf"/>
</dbReference>
<organism evidence="10">
    <name type="scientific">marine metagenome</name>
    <dbReference type="NCBI Taxonomy" id="408172"/>
    <lineage>
        <taxon>unclassified sequences</taxon>
        <taxon>metagenomes</taxon>
        <taxon>ecological metagenomes</taxon>
    </lineage>
</organism>
<dbReference type="SUPFAM" id="SSF46604">
    <property type="entry name" value="Epsilon subunit of F1F0-ATP synthase C-terminal domain"/>
    <property type="match status" value="1"/>
</dbReference>
<dbReference type="EMBL" id="UINC01000063">
    <property type="protein sequence ID" value="SUZ48327.1"/>
    <property type="molecule type" value="Genomic_DNA"/>
</dbReference>
<evidence type="ECO:0000256" key="1">
    <source>
        <dbReference type="ARBA" id="ARBA00004202"/>
    </source>
</evidence>
<evidence type="ECO:0000313" key="10">
    <source>
        <dbReference type="EMBL" id="SUZ48327.1"/>
    </source>
</evidence>
<evidence type="ECO:0000259" key="9">
    <source>
        <dbReference type="Pfam" id="PF02823"/>
    </source>
</evidence>
<dbReference type="Gene3D" id="1.20.5.440">
    <property type="entry name" value="ATP synthase delta/epsilon subunit, C-terminal domain"/>
    <property type="match status" value="1"/>
</dbReference>